<sequence length="139" mass="16111">MPLQRRRMTLPTIPEESEFIVDDSTIMMTMVKSKMDSNMLPAAAQLNGHLLKRCKHIRPDVADMLDQEYEEITLPPTKLHRLSHFKHAKDVTKTLVQKLFPNLRRSEHSDEQHDNTNCHHSRRSIGISLGVRSSLQYLV</sequence>
<evidence type="ECO:0000313" key="1">
    <source>
        <dbReference type="EMBL" id="KAG0586242.1"/>
    </source>
</evidence>
<keyword evidence="2" id="KW-1185">Reference proteome</keyword>
<proteinExistence type="predicted"/>
<accession>A0A8T0ISV0</accession>
<dbReference type="EMBL" id="CM026422">
    <property type="protein sequence ID" value="KAG0586242.1"/>
    <property type="molecule type" value="Genomic_DNA"/>
</dbReference>
<organism evidence="1 2">
    <name type="scientific">Ceratodon purpureus</name>
    <name type="common">Fire moss</name>
    <name type="synonym">Dicranum purpureum</name>
    <dbReference type="NCBI Taxonomy" id="3225"/>
    <lineage>
        <taxon>Eukaryota</taxon>
        <taxon>Viridiplantae</taxon>
        <taxon>Streptophyta</taxon>
        <taxon>Embryophyta</taxon>
        <taxon>Bryophyta</taxon>
        <taxon>Bryophytina</taxon>
        <taxon>Bryopsida</taxon>
        <taxon>Dicranidae</taxon>
        <taxon>Pseudoditrichales</taxon>
        <taxon>Ditrichaceae</taxon>
        <taxon>Ceratodon</taxon>
    </lineage>
</organism>
<comment type="caution">
    <text evidence="1">The sequence shown here is derived from an EMBL/GenBank/DDBJ whole genome shotgun (WGS) entry which is preliminary data.</text>
</comment>
<reference evidence="1" key="1">
    <citation type="submission" date="2020-06" db="EMBL/GenBank/DDBJ databases">
        <title>WGS assembly of Ceratodon purpureus strain R40.</title>
        <authorList>
            <person name="Carey S.B."/>
            <person name="Jenkins J."/>
            <person name="Shu S."/>
            <person name="Lovell J.T."/>
            <person name="Sreedasyam A."/>
            <person name="Maumus F."/>
            <person name="Tiley G.P."/>
            <person name="Fernandez-Pozo N."/>
            <person name="Barry K."/>
            <person name="Chen C."/>
            <person name="Wang M."/>
            <person name="Lipzen A."/>
            <person name="Daum C."/>
            <person name="Saski C.A."/>
            <person name="Payton A.C."/>
            <person name="Mcbreen J.C."/>
            <person name="Conrad R.E."/>
            <person name="Kollar L.M."/>
            <person name="Olsson S."/>
            <person name="Huttunen S."/>
            <person name="Landis J.B."/>
            <person name="Wickett N.J."/>
            <person name="Johnson M.G."/>
            <person name="Rensing S.A."/>
            <person name="Grimwood J."/>
            <person name="Schmutz J."/>
            <person name="Mcdaniel S.F."/>
        </authorList>
    </citation>
    <scope>NUCLEOTIDE SEQUENCE</scope>
    <source>
        <strain evidence="1">R40</strain>
    </source>
</reference>
<protein>
    <submittedName>
        <fullName evidence="1">Uncharacterized protein</fullName>
    </submittedName>
</protein>
<dbReference type="Proteomes" id="UP000822688">
    <property type="component" value="Chromosome 2"/>
</dbReference>
<evidence type="ECO:0000313" key="2">
    <source>
        <dbReference type="Proteomes" id="UP000822688"/>
    </source>
</evidence>
<name>A0A8T0ISV0_CERPU</name>
<gene>
    <name evidence="1" type="ORF">KC19_2G074900</name>
</gene>
<dbReference type="AlphaFoldDB" id="A0A8T0ISV0"/>